<dbReference type="InterPro" id="IPR000073">
    <property type="entry name" value="AB_hydrolase_1"/>
</dbReference>
<dbReference type="PRINTS" id="PR00111">
    <property type="entry name" value="ABHYDROLASE"/>
</dbReference>
<dbReference type="RefSeq" id="WP_200987094.1">
    <property type="nucleotide sequence ID" value="NZ_CP063311.1"/>
</dbReference>
<dbReference type="Proteomes" id="UP000593846">
    <property type="component" value="Chromosome"/>
</dbReference>
<protein>
    <submittedName>
        <fullName evidence="2">Alpha/beta fold hydrolase</fullName>
    </submittedName>
</protein>
<dbReference type="PANTHER" id="PTHR22753">
    <property type="entry name" value="TRANSMEMBRANE PROTEIN 68"/>
    <property type="match status" value="1"/>
</dbReference>
<keyword evidence="3" id="KW-1185">Reference proteome</keyword>
<dbReference type="AlphaFoldDB" id="A0A7U3RXU3"/>
<dbReference type="Pfam" id="PF12146">
    <property type="entry name" value="Hydrolase_4"/>
    <property type="match status" value="1"/>
</dbReference>
<dbReference type="PANTHER" id="PTHR22753:SF48">
    <property type="entry name" value="PHOSPHOLIPID_GLYCEROL ACYLTRANSFERASE DOMAIN-CONTAINING PROTEIN"/>
    <property type="match status" value="1"/>
</dbReference>
<dbReference type="InterPro" id="IPR029058">
    <property type="entry name" value="AB_hydrolase_fold"/>
</dbReference>
<dbReference type="EMBL" id="CP063311">
    <property type="protein sequence ID" value="QOV21439.1"/>
    <property type="molecule type" value="Genomic_DNA"/>
</dbReference>
<sequence length="277" mass="31128">MPKVELNPCFLTPNRVQLEYPLFVYLPGLDGTGELLRSQTAGLEVGFDVRCLAIPRQDLTTWDELSNNVLDLINTELAKSSQRPVYLCGESFGGCLAMKVATQAPQLFKRIILINPASAFQLRPWLTWTSQLTYLVPESFYDVGTLGLLPFLASLPRIPRHLRHELLKTMRSVPPATVTWRLSLLKEFNVTQAELRQLTQAVLLIAGAGDRLLPSVQEAERLVNILPNTQLAVLPDSGHACLLEHNVNLYKILRDQNFVEHHIPACQEIQNQLPTPH</sequence>
<accession>A0A7U3RXU3</accession>
<dbReference type="SUPFAM" id="SSF53474">
    <property type="entry name" value="alpha/beta-Hydrolases"/>
    <property type="match status" value="1"/>
</dbReference>
<dbReference type="GO" id="GO:0016020">
    <property type="term" value="C:membrane"/>
    <property type="evidence" value="ECO:0007669"/>
    <property type="project" value="TreeGrafter"/>
</dbReference>
<name>A0A7U3RXU3_9CYAN</name>
<keyword evidence="2" id="KW-0378">Hydrolase</keyword>
<evidence type="ECO:0000313" key="2">
    <source>
        <dbReference type="EMBL" id="QOV21439.1"/>
    </source>
</evidence>
<proteinExistence type="predicted"/>
<reference evidence="3" key="1">
    <citation type="submission" date="2020-10" db="EMBL/GenBank/DDBJ databases">
        <title>Genome-based taxonomic classification of the species Anabaenopsis elenkinii.</title>
        <authorList>
            <person name="Delbaje E."/>
            <person name="Andreote A.P.D."/>
            <person name="Pellegrinetti T.A."/>
            <person name="Cruz R.B."/>
            <person name="Branco L.H.Z."/>
            <person name="Fiore M.F."/>
        </authorList>
    </citation>
    <scope>NUCLEOTIDE SEQUENCE [LARGE SCALE GENOMIC DNA]</scope>
    <source>
        <strain evidence="3">CCIBt3563</strain>
    </source>
</reference>
<dbReference type="GO" id="GO:0016787">
    <property type="term" value="F:hydrolase activity"/>
    <property type="evidence" value="ECO:0007669"/>
    <property type="project" value="UniProtKB-KW"/>
</dbReference>
<dbReference type="Gene3D" id="3.40.50.1820">
    <property type="entry name" value="alpha/beta hydrolase"/>
    <property type="match status" value="1"/>
</dbReference>
<gene>
    <name evidence="2" type="ORF">IM676_11785</name>
</gene>
<evidence type="ECO:0000259" key="1">
    <source>
        <dbReference type="Pfam" id="PF12146"/>
    </source>
</evidence>
<evidence type="ECO:0000313" key="3">
    <source>
        <dbReference type="Proteomes" id="UP000593846"/>
    </source>
</evidence>
<organism evidence="2 3">
    <name type="scientific">Anabaenopsis elenkinii CCIBt3563</name>
    <dbReference type="NCBI Taxonomy" id="2779889"/>
    <lineage>
        <taxon>Bacteria</taxon>
        <taxon>Bacillati</taxon>
        <taxon>Cyanobacteriota</taxon>
        <taxon>Cyanophyceae</taxon>
        <taxon>Nostocales</taxon>
        <taxon>Nodulariaceae</taxon>
        <taxon>Anabaenopsis</taxon>
    </lineage>
</organism>
<dbReference type="InterPro" id="IPR022742">
    <property type="entry name" value="Hydrolase_4"/>
</dbReference>
<dbReference type="KEGG" id="aee:IM676_11785"/>
<feature type="domain" description="Serine aminopeptidase S33" evidence="1">
    <location>
        <begin position="58"/>
        <end position="245"/>
    </location>
</feature>